<organism evidence="1 2">
    <name type="scientific">Lentinus tigrinus ALCF2SS1-6</name>
    <dbReference type="NCBI Taxonomy" id="1328759"/>
    <lineage>
        <taxon>Eukaryota</taxon>
        <taxon>Fungi</taxon>
        <taxon>Dikarya</taxon>
        <taxon>Basidiomycota</taxon>
        <taxon>Agaricomycotina</taxon>
        <taxon>Agaricomycetes</taxon>
        <taxon>Polyporales</taxon>
        <taxon>Polyporaceae</taxon>
        <taxon>Lentinus</taxon>
    </lineage>
</organism>
<keyword evidence="2" id="KW-1185">Reference proteome</keyword>
<accession>A0A5C2SE44</accession>
<evidence type="ECO:0000313" key="1">
    <source>
        <dbReference type="EMBL" id="RPD59586.1"/>
    </source>
</evidence>
<sequence length="55" mass="6046">MNGSQTEVHAELARSGDCLAEPARPLYLAPSLRGALCQHGNDWMHWTTRRANGPT</sequence>
<dbReference type="EMBL" id="ML122269">
    <property type="protein sequence ID" value="RPD59586.1"/>
    <property type="molecule type" value="Genomic_DNA"/>
</dbReference>
<proteinExistence type="predicted"/>
<gene>
    <name evidence="1" type="ORF">L227DRAFT_152747</name>
</gene>
<dbReference type="Proteomes" id="UP000313359">
    <property type="component" value="Unassembled WGS sequence"/>
</dbReference>
<protein>
    <submittedName>
        <fullName evidence="1">Uncharacterized protein</fullName>
    </submittedName>
</protein>
<dbReference type="AlphaFoldDB" id="A0A5C2SE44"/>
<reference evidence="1" key="1">
    <citation type="journal article" date="2018" name="Genome Biol. Evol.">
        <title>Genomics and development of Lentinus tigrinus, a white-rot wood-decaying mushroom with dimorphic fruiting bodies.</title>
        <authorList>
            <person name="Wu B."/>
            <person name="Xu Z."/>
            <person name="Knudson A."/>
            <person name="Carlson A."/>
            <person name="Chen N."/>
            <person name="Kovaka S."/>
            <person name="LaButti K."/>
            <person name="Lipzen A."/>
            <person name="Pennachio C."/>
            <person name="Riley R."/>
            <person name="Schakwitz W."/>
            <person name="Umezawa K."/>
            <person name="Ohm R.A."/>
            <person name="Grigoriev I.V."/>
            <person name="Nagy L.G."/>
            <person name="Gibbons J."/>
            <person name="Hibbett D."/>
        </authorList>
    </citation>
    <scope>NUCLEOTIDE SEQUENCE [LARGE SCALE GENOMIC DNA]</scope>
    <source>
        <strain evidence="1">ALCF2SS1-6</strain>
    </source>
</reference>
<name>A0A5C2SE44_9APHY</name>
<evidence type="ECO:0000313" key="2">
    <source>
        <dbReference type="Proteomes" id="UP000313359"/>
    </source>
</evidence>